<feature type="chain" id="PRO_5012973236" evidence="1">
    <location>
        <begin position="20"/>
        <end position="152"/>
    </location>
</feature>
<dbReference type="RefSeq" id="WP_148697751.1">
    <property type="nucleotide sequence ID" value="NZ_CP017834.1"/>
</dbReference>
<sequence>MKNLYKLFAILLFPIKVFAANPPCANIHVWYELNNQSENEWVIDINTLIEKNLNFYNDKCKIIKDTQKIKLNPQQIKYIGMYVRNQANFRTIVSFSGVEEANNDIQDISPLEQKKCVFLVQAYAPATMNRMIWQINNSDCYATNYNTKMYFK</sequence>
<evidence type="ECO:0000256" key="1">
    <source>
        <dbReference type="SAM" id="SignalP"/>
    </source>
</evidence>
<evidence type="ECO:0000313" key="2">
    <source>
        <dbReference type="EMBL" id="APJ04005.1"/>
    </source>
</evidence>
<name>A0A1L4D1C1_9BACT</name>
<keyword evidence="1" id="KW-0732">Signal</keyword>
<protein>
    <submittedName>
        <fullName evidence="2">Uncharacterized protein</fullName>
    </submittedName>
</protein>
<accession>A0A1L4D1C1</accession>
<gene>
    <name evidence="2" type="ORF">AXG55_08835</name>
</gene>
<reference evidence="2 3" key="1">
    <citation type="submission" date="2016-10" db="EMBL/GenBank/DDBJ databases">
        <title>Silvanigrella aquatica sp. nov., isolated from a freshwater lake located in the Black Forest, Germany, description of Silvanigrellaceae fam. nov., Silvanigrellales ord. nov., reclassification of the order Bdellovibrionales in the class Oligoflexia, reclassification of the families Bacteriovoracaceae and Halobacteriovoraceae in the new order Bacteriovoracales ord. nov., and reclassification of the family Pseudobacteriovoracaceae in the order Oligoflexiales.</title>
        <authorList>
            <person name="Hahn M.W."/>
            <person name="Schmidt J."/>
            <person name="Koll U."/>
            <person name="Rohde M."/>
            <person name="Verbag S."/>
            <person name="Pitt A."/>
            <person name="Nakai R."/>
            <person name="Naganuma T."/>
            <person name="Lang E."/>
        </authorList>
    </citation>
    <scope>NUCLEOTIDE SEQUENCE [LARGE SCALE GENOMIC DNA]</scope>
    <source>
        <strain evidence="2 3">MWH-Nonnen-W8red</strain>
    </source>
</reference>
<dbReference type="KEGG" id="saqi:AXG55_08835"/>
<dbReference type="EMBL" id="CP017834">
    <property type="protein sequence ID" value="APJ04005.1"/>
    <property type="molecule type" value="Genomic_DNA"/>
</dbReference>
<keyword evidence="3" id="KW-1185">Reference proteome</keyword>
<dbReference type="AlphaFoldDB" id="A0A1L4D1C1"/>
<proteinExistence type="predicted"/>
<feature type="signal peptide" evidence="1">
    <location>
        <begin position="1"/>
        <end position="19"/>
    </location>
</feature>
<evidence type="ECO:0000313" key="3">
    <source>
        <dbReference type="Proteomes" id="UP000184731"/>
    </source>
</evidence>
<organism evidence="2 3">
    <name type="scientific">Silvanigrella aquatica</name>
    <dbReference type="NCBI Taxonomy" id="1915309"/>
    <lineage>
        <taxon>Bacteria</taxon>
        <taxon>Pseudomonadati</taxon>
        <taxon>Bdellovibrionota</taxon>
        <taxon>Oligoflexia</taxon>
        <taxon>Silvanigrellales</taxon>
        <taxon>Silvanigrellaceae</taxon>
        <taxon>Silvanigrella</taxon>
    </lineage>
</organism>
<dbReference type="STRING" id="1915309.AXG55_08835"/>
<dbReference type="Proteomes" id="UP000184731">
    <property type="component" value="Chromosome"/>
</dbReference>